<reference evidence="1" key="1">
    <citation type="submission" date="2020-05" db="EMBL/GenBank/DDBJ databases">
        <authorList>
            <person name="Chiriac C."/>
            <person name="Salcher M."/>
            <person name="Ghai R."/>
            <person name="Kavagutti S V."/>
        </authorList>
    </citation>
    <scope>NUCLEOTIDE SEQUENCE</scope>
</reference>
<evidence type="ECO:0000313" key="1">
    <source>
        <dbReference type="EMBL" id="CAB4970189.1"/>
    </source>
</evidence>
<dbReference type="AlphaFoldDB" id="A0A6J7LW37"/>
<sequence length="43" mass="4633">MDAKNHTDIPRTSVAIVMAEMLGESKVMANQKLGFSRGAKEIG</sequence>
<accession>A0A6J7LW37</accession>
<gene>
    <name evidence="1" type="ORF">UFOPK3937_00034</name>
</gene>
<protein>
    <submittedName>
        <fullName evidence="1">Unannotated protein</fullName>
    </submittedName>
</protein>
<proteinExistence type="predicted"/>
<organism evidence="1">
    <name type="scientific">freshwater metagenome</name>
    <dbReference type="NCBI Taxonomy" id="449393"/>
    <lineage>
        <taxon>unclassified sequences</taxon>
        <taxon>metagenomes</taxon>
        <taxon>ecological metagenomes</taxon>
    </lineage>
</organism>
<name>A0A6J7LW37_9ZZZZ</name>
<dbReference type="EMBL" id="CAFBOJ010000002">
    <property type="protein sequence ID" value="CAB4970189.1"/>
    <property type="molecule type" value="Genomic_DNA"/>
</dbReference>